<evidence type="ECO:0000256" key="8">
    <source>
        <dbReference type="ARBA" id="ARBA00023136"/>
    </source>
</evidence>
<keyword evidence="7 9" id="KW-1133">Transmembrane helix</keyword>
<evidence type="ECO:0000256" key="2">
    <source>
        <dbReference type="ARBA" id="ARBA00007783"/>
    </source>
</evidence>
<proteinExistence type="inferred from homology"/>
<feature type="transmembrane region" description="Helical" evidence="9">
    <location>
        <begin position="250"/>
        <end position="271"/>
    </location>
</feature>
<keyword evidence="5" id="KW-0997">Cell inner membrane</keyword>
<gene>
    <name evidence="11" type="ORF">J2800_003023</name>
</gene>
<keyword evidence="8 9" id="KW-0472">Membrane</keyword>
<evidence type="ECO:0000259" key="10">
    <source>
        <dbReference type="PROSITE" id="PS51012"/>
    </source>
</evidence>
<dbReference type="PROSITE" id="PS51012">
    <property type="entry name" value="ABC_TM2"/>
    <property type="match status" value="1"/>
</dbReference>
<keyword evidence="3 9" id="KW-0813">Transport</keyword>
<comment type="similarity">
    <text evidence="2 9">Belongs to the ABC-2 integral membrane protein family.</text>
</comment>
<evidence type="ECO:0000256" key="5">
    <source>
        <dbReference type="ARBA" id="ARBA00022519"/>
    </source>
</evidence>
<dbReference type="EMBL" id="JAVDRL010000008">
    <property type="protein sequence ID" value="MDR6532267.1"/>
    <property type="molecule type" value="Genomic_DNA"/>
</dbReference>
<evidence type="ECO:0000256" key="9">
    <source>
        <dbReference type="RuleBase" id="RU361157"/>
    </source>
</evidence>
<reference evidence="11 12" key="1">
    <citation type="submission" date="2023-07" db="EMBL/GenBank/DDBJ databases">
        <title>Sorghum-associated microbial communities from plants grown in Nebraska, USA.</title>
        <authorList>
            <person name="Schachtman D."/>
        </authorList>
    </citation>
    <scope>NUCLEOTIDE SEQUENCE [LARGE SCALE GENOMIC DNA]</scope>
    <source>
        <strain evidence="11 12">DS2154</strain>
    </source>
</reference>
<feature type="transmembrane region" description="Helical" evidence="9">
    <location>
        <begin position="84"/>
        <end position="102"/>
    </location>
</feature>
<evidence type="ECO:0000256" key="1">
    <source>
        <dbReference type="ARBA" id="ARBA00004429"/>
    </source>
</evidence>
<feature type="transmembrane region" description="Helical" evidence="9">
    <location>
        <begin position="161"/>
        <end position="185"/>
    </location>
</feature>
<organism evidence="11 12">
    <name type="scientific">Caulobacter rhizosphaerae</name>
    <dbReference type="NCBI Taxonomy" id="2010972"/>
    <lineage>
        <taxon>Bacteria</taxon>
        <taxon>Pseudomonadati</taxon>
        <taxon>Pseudomonadota</taxon>
        <taxon>Alphaproteobacteria</taxon>
        <taxon>Caulobacterales</taxon>
        <taxon>Caulobacteraceae</taxon>
        <taxon>Caulobacter</taxon>
    </lineage>
</organism>
<comment type="caution">
    <text evidence="11">The sequence shown here is derived from an EMBL/GenBank/DDBJ whole genome shotgun (WGS) entry which is preliminary data.</text>
</comment>
<dbReference type="PANTHER" id="PTHR30413:SF8">
    <property type="entry name" value="TRANSPORT PERMEASE PROTEIN"/>
    <property type="match status" value="1"/>
</dbReference>
<evidence type="ECO:0000256" key="4">
    <source>
        <dbReference type="ARBA" id="ARBA00022475"/>
    </source>
</evidence>
<name>A0ABU1N1X2_9CAUL</name>
<dbReference type="PANTHER" id="PTHR30413">
    <property type="entry name" value="INNER MEMBRANE TRANSPORT PERMEASE"/>
    <property type="match status" value="1"/>
</dbReference>
<evidence type="ECO:0000313" key="11">
    <source>
        <dbReference type="EMBL" id="MDR6532267.1"/>
    </source>
</evidence>
<comment type="subcellular location">
    <subcellularLocation>
        <location evidence="1 9">Cell inner membrane</location>
        <topology evidence="1 9">Multi-pass membrane protein</topology>
    </subcellularLocation>
</comment>
<sequence>MTAATLPKPDHRSIDIRPGRALGKLELGELWRYRELLYFLILRELKIRYRQAAIGAAWALIQPIMTVAIFSVVFGHFAKMPSGGVPYPIFAFTAVLPWMYFAEAVRRGSTGLVADSDLIRKIYFPRLLVPLAMVAAPLIDFAAGFAVLLVILAFYQVPITLYILLLPLFLLVALSLSLSVALWLGPLSVRFRDVMHALPFAIQVWMYASPIAYPMAIVPERWRLLYSLNPMVGVIEGFRWVLLRDGHPDFRAIAISCVIISACLVGGLVYFKKMERSFADVI</sequence>
<feature type="domain" description="ABC transmembrane type-2" evidence="10">
    <location>
        <begin position="54"/>
        <end position="274"/>
    </location>
</feature>
<keyword evidence="12" id="KW-1185">Reference proteome</keyword>
<evidence type="ECO:0000256" key="3">
    <source>
        <dbReference type="ARBA" id="ARBA00022448"/>
    </source>
</evidence>
<dbReference type="InterPro" id="IPR047817">
    <property type="entry name" value="ABC2_TM_bact-type"/>
</dbReference>
<dbReference type="InterPro" id="IPR013525">
    <property type="entry name" value="ABC2_TM"/>
</dbReference>
<keyword evidence="6 9" id="KW-0812">Transmembrane</keyword>
<evidence type="ECO:0000313" key="12">
    <source>
        <dbReference type="Proteomes" id="UP001262754"/>
    </source>
</evidence>
<protein>
    <recommendedName>
        <fullName evidence="9">Transport permease protein</fullName>
    </recommendedName>
</protein>
<feature type="transmembrane region" description="Helical" evidence="9">
    <location>
        <begin position="127"/>
        <end position="155"/>
    </location>
</feature>
<dbReference type="Pfam" id="PF01061">
    <property type="entry name" value="ABC2_membrane"/>
    <property type="match status" value="1"/>
</dbReference>
<evidence type="ECO:0000256" key="6">
    <source>
        <dbReference type="ARBA" id="ARBA00022692"/>
    </source>
</evidence>
<keyword evidence="4 9" id="KW-1003">Cell membrane</keyword>
<dbReference type="Proteomes" id="UP001262754">
    <property type="component" value="Unassembled WGS sequence"/>
</dbReference>
<feature type="transmembrane region" description="Helical" evidence="9">
    <location>
        <begin position="52"/>
        <end position="78"/>
    </location>
</feature>
<feature type="transmembrane region" description="Helical" evidence="9">
    <location>
        <begin position="197"/>
        <end position="218"/>
    </location>
</feature>
<dbReference type="RefSeq" id="WP_310032712.1">
    <property type="nucleotide sequence ID" value="NZ_JAVDRL010000008.1"/>
</dbReference>
<accession>A0ABU1N1X2</accession>
<evidence type="ECO:0000256" key="7">
    <source>
        <dbReference type="ARBA" id="ARBA00022989"/>
    </source>
</evidence>